<evidence type="ECO:0000256" key="1">
    <source>
        <dbReference type="SAM" id="MobiDB-lite"/>
    </source>
</evidence>
<dbReference type="EMBL" id="JACGCM010000696">
    <property type="protein sequence ID" value="KAF6168416.1"/>
    <property type="molecule type" value="Genomic_DNA"/>
</dbReference>
<organism evidence="2 3">
    <name type="scientific">Kingdonia uniflora</name>
    <dbReference type="NCBI Taxonomy" id="39325"/>
    <lineage>
        <taxon>Eukaryota</taxon>
        <taxon>Viridiplantae</taxon>
        <taxon>Streptophyta</taxon>
        <taxon>Embryophyta</taxon>
        <taxon>Tracheophyta</taxon>
        <taxon>Spermatophyta</taxon>
        <taxon>Magnoliopsida</taxon>
        <taxon>Ranunculales</taxon>
        <taxon>Circaeasteraceae</taxon>
        <taxon>Kingdonia</taxon>
    </lineage>
</organism>
<dbReference type="OrthoDB" id="1745906at2759"/>
<accession>A0A7J7NMP7</accession>
<evidence type="ECO:0000313" key="2">
    <source>
        <dbReference type="EMBL" id="KAF6168416.1"/>
    </source>
</evidence>
<gene>
    <name evidence="2" type="ORF">GIB67_004968</name>
</gene>
<dbReference type="PANTHER" id="PTHR22891">
    <property type="entry name" value="EUKARYOTIC TRANSLATION INITIATION FACTOR 2C"/>
    <property type="match status" value="1"/>
</dbReference>
<sequence length="593" mass="67183">MPLTNLVKGIMNIIGVCPVQLNENMWEVINVCEFLNKLWEENEVERRISPEVILQFYGVKNLFASGGAYFSASSTRPLFFDLNSAGRIWNDNVKGPSSNMKRKKSLLDFVAQEQIKLEAVLKELGISIKKSSGKGDLPRSVGGEGRACEGEGRAREEGYSKAEVSDIMVDTYVEGDEAYEVEGAVVRVMDRLDGISSQMELKELCLIIKDLENELTKDKDASTFLLSSQAKLQVAVLKAINKAESAKDDKNMKDNIEFMSRTNSLMKWQEARHKRIVVTAQAREFMANLPPAVEGSVANLPTAEKDHLALLDVKGFYFFLYGQAKQALKNLIMRTPSLKTDYKIIGLCEHHCNKQLQAFFIIAFSFFFLKQKNGDTGSIEISMSDYYEKRGMTLSYSAKFPCINVGKPKRRIYLRLETQETGKYDDEQMLKSCNIKTNSKFTQVKGLVLLDPKLKVGDREDFFPRNEWWNLNSKKLVEPTKVNDQYLTNFLLRSMETFLYFVHYLCSFHALLKLSDLNSMLTTEHGLNISVISEASAMMLGMDVSYGFPSQAGVPSISTLDSNTIDVGIIRELLLDFYTSSRKRKPDQIIVFR</sequence>
<comment type="caution">
    <text evidence="2">The sequence shown here is derived from an EMBL/GenBank/DDBJ whole genome shotgun (WGS) entry which is preliminary data.</text>
</comment>
<name>A0A7J7NMP7_9MAGN</name>
<reference evidence="2 3" key="1">
    <citation type="journal article" date="2020" name="IScience">
        <title>Genome Sequencing of the Endangered Kingdonia uniflora (Circaeasteraceae, Ranunculales) Reveals Potential Mechanisms of Evolutionary Specialization.</title>
        <authorList>
            <person name="Sun Y."/>
            <person name="Deng T."/>
            <person name="Zhang A."/>
            <person name="Moore M.J."/>
            <person name="Landis J.B."/>
            <person name="Lin N."/>
            <person name="Zhang H."/>
            <person name="Zhang X."/>
            <person name="Huang J."/>
            <person name="Zhang X."/>
            <person name="Sun H."/>
            <person name="Wang H."/>
        </authorList>
    </citation>
    <scope>NUCLEOTIDE SEQUENCE [LARGE SCALE GENOMIC DNA]</scope>
    <source>
        <strain evidence="2">TB1705</strain>
        <tissue evidence="2">Leaf</tissue>
    </source>
</reference>
<dbReference type="SUPFAM" id="SSF101690">
    <property type="entry name" value="PAZ domain"/>
    <property type="match status" value="1"/>
</dbReference>
<keyword evidence="3" id="KW-1185">Reference proteome</keyword>
<dbReference type="InterPro" id="IPR036085">
    <property type="entry name" value="PAZ_dom_sf"/>
</dbReference>
<dbReference type="AlphaFoldDB" id="A0A7J7NMP7"/>
<feature type="region of interest" description="Disordered" evidence="1">
    <location>
        <begin position="137"/>
        <end position="157"/>
    </location>
</feature>
<proteinExistence type="predicted"/>
<dbReference type="Proteomes" id="UP000541444">
    <property type="component" value="Unassembled WGS sequence"/>
</dbReference>
<protein>
    <submittedName>
        <fullName evidence="2">Uncharacterized protein</fullName>
    </submittedName>
</protein>
<evidence type="ECO:0000313" key="3">
    <source>
        <dbReference type="Proteomes" id="UP000541444"/>
    </source>
</evidence>
<dbReference type="Gene3D" id="2.170.260.10">
    <property type="entry name" value="paz domain"/>
    <property type="match status" value="1"/>
</dbReference>
<feature type="compositionally biased region" description="Basic and acidic residues" evidence="1">
    <location>
        <begin position="146"/>
        <end position="157"/>
    </location>
</feature>